<evidence type="ECO:0000313" key="2">
    <source>
        <dbReference type="EMBL" id="KAK4747242.1"/>
    </source>
</evidence>
<sequence length="141" mass="16115">MDFGPGTRETAQNYTAYIAGMSCELRWCDEDLAALVRPPRKSTSPLARSRASHRHRGTILQGQKELMEMVKEMPETYYELSLADLVEKPAPEGQVEGWWRDGECPSDKKANLERRESRKMVQNGSQSHLDGKARQMAMMKR</sequence>
<accession>A0AAN7GV53</accession>
<dbReference type="PANTHER" id="PTHR34193">
    <property type="entry name" value="OS11G0199801 PROTEIN"/>
    <property type="match status" value="1"/>
</dbReference>
<dbReference type="PANTHER" id="PTHR34193:SF1">
    <property type="entry name" value="EXPRESSED PROTEIN"/>
    <property type="match status" value="1"/>
</dbReference>
<proteinExistence type="predicted"/>
<evidence type="ECO:0000256" key="1">
    <source>
        <dbReference type="SAM" id="MobiDB-lite"/>
    </source>
</evidence>
<protein>
    <submittedName>
        <fullName evidence="2">Uncharacterized protein</fullName>
    </submittedName>
</protein>
<feature type="compositionally biased region" description="Basic and acidic residues" evidence="1">
    <location>
        <begin position="98"/>
        <end position="119"/>
    </location>
</feature>
<organism evidence="2 3">
    <name type="scientific">Trapa incisa</name>
    <dbReference type="NCBI Taxonomy" id="236973"/>
    <lineage>
        <taxon>Eukaryota</taxon>
        <taxon>Viridiplantae</taxon>
        <taxon>Streptophyta</taxon>
        <taxon>Embryophyta</taxon>
        <taxon>Tracheophyta</taxon>
        <taxon>Spermatophyta</taxon>
        <taxon>Magnoliopsida</taxon>
        <taxon>eudicotyledons</taxon>
        <taxon>Gunneridae</taxon>
        <taxon>Pentapetalae</taxon>
        <taxon>rosids</taxon>
        <taxon>malvids</taxon>
        <taxon>Myrtales</taxon>
        <taxon>Lythraceae</taxon>
        <taxon>Trapa</taxon>
    </lineage>
</organism>
<evidence type="ECO:0000313" key="3">
    <source>
        <dbReference type="Proteomes" id="UP001345219"/>
    </source>
</evidence>
<dbReference type="AlphaFoldDB" id="A0AAN7GV53"/>
<dbReference type="EMBL" id="JAXIOK010000020">
    <property type="protein sequence ID" value="KAK4747242.1"/>
    <property type="molecule type" value="Genomic_DNA"/>
</dbReference>
<feature type="region of interest" description="Disordered" evidence="1">
    <location>
        <begin position="39"/>
        <end position="59"/>
    </location>
</feature>
<name>A0AAN7GV53_9MYRT</name>
<keyword evidence="3" id="KW-1185">Reference proteome</keyword>
<gene>
    <name evidence="2" type="ORF">SAY87_026279</name>
</gene>
<comment type="caution">
    <text evidence="2">The sequence shown here is derived from an EMBL/GenBank/DDBJ whole genome shotgun (WGS) entry which is preliminary data.</text>
</comment>
<feature type="region of interest" description="Disordered" evidence="1">
    <location>
        <begin position="94"/>
        <end position="141"/>
    </location>
</feature>
<reference evidence="2 3" key="1">
    <citation type="journal article" date="2023" name="Hortic Res">
        <title>Pangenome of water caltrop reveals structural variations and asymmetric subgenome divergence after allopolyploidization.</title>
        <authorList>
            <person name="Zhang X."/>
            <person name="Chen Y."/>
            <person name="Wang L."/>
            <person name="Yuan Y."/>
            <person name="Fang M."/>
            <person name="Shi L."/>
            <person name="Lu R."/>
            <person name="Comes H.P."/>
            <person name="Ma Y."/>
            <person name="Chen Y."/>
            <person name="Huang G."/>
            <person name="Zhou Y."/>
            <person name="Zheng Z."/>
            <person name="Qiu Y."/>
        </authorList>
    </citation>
    <scope>NUCLEOTIDE SEQUENCE [LARGE SCALE GENOMIC DNA]</scope>
    <source>
        <tissue evidence="2">Roots</tissue>
    </source>
</reference>
<dbReference type="Proteomes" id="UP001345219">
    <property type="component" value="Chromosome 20"/>
</dbReference>